<dbReference type="GO" id="GO:0006753">
    <property type="term" value="P:nucleoside phosphate metabolic process"/>
    <property type="evidence" value="ECO:0007669"/>
    <property type="project" value="TreeGrafter"/>
</dbReference>
<accession>A0A2K5ANK3</accession>
<gene>
    <name evidence="4" type="ORF">NCAV_0014</name>
</gene>
<dbReference type="PANTHER" id="PTHR11839:SF18">
    <property type="entry name" value="NUDIX HYDROLASE DOMAIN-CONTAINING PROTEIN"/>
    <property type="match status" value="1"/>
</dbReference>
<dbReference type="FunFam" id="3.90.79.10:FF:000024">
    <property type="entry name" value="ADP-ribose pyrophosphatase"/>
    <property type="match status" value="1"/>
</dbReference>
<dbReference type="AlphaFoldDB" id="A0A2K5ANK3"/>
<dbReference type="InterPro" id="IPR020084">
    <property type="entry name" value="NUDIX_hydrolase_CS"/>
</dbReference>
<sequence length="170" mass="19407">MEGVRSRYIYKGKVIALRVDELEDGRVREVVEHNGSVAILPVLDDGRVVLERHYRHAIGKELIEIPAGKVEEGESVEECAQRELVEETGYRAGRLEYMGRCYMTPGYCNELIHFFIASNLERVSSVSMDEDEEINLLVISIDEAIEKALANEIEDAKTLYALLRYAMFQH</sequence>
<evidence type="ECO:0000259" key="3">
    <source>
        <dbReference type="PROSITE" id="PS51462"/>
    </source>
</evidence>
<dbReference type="InterPro" id="IPR015797">
    <property type="entry name" value="NUDIX_hydrolase-like_dom_sf"/>
</dbReference>
<dbReference type="PROSITE" id="PS00893">
    <property type="entry name" value="NUDIX_BOX"/>
    <property type="match status" value="1"/>
</dbReference>
<dbReference type="GO" id="GO:0016462">
    <property type="term" value="F:pyrophosphatase activity"/>
    <property type="evidence" value="ECO:0007669"/>
    <property type="project" value="UniProtKB-ARBA"/>
</dbReference>
<evidence type="ECO:0000256" key="2">
    <source>
        <dbReference type="ARBA" id="ARBA00022801"/>
    </source>
</evidence>
<feature type="domain" description="Nudix hydrolase" evidence="3">
    <location>
        <begin position="32"/>
        <end position="163"/>
    </location>
</feature>
<dbReference type="EMBL" id="LT981265">
    <property type="protein sequence ID" value="SPC33214.1"/>
    <property type="molecule type" value="Genomic_DNA"/>
</dbReference>
<name>A0A2K5ANK3_9ARCH</name>
<dbReference type="Pfam" id="PF00293">
    <property type="entry name" value="NUDIX"/>
    <property type="match status" value="1"/>
</dbReference>
<protein>
    <submittedName>
        <fullName evidence="4">NUDIX hydrolase</fullName>
    </submittedName>
</protein>
<evidence type="ECO:0000313" key="4">
    <source>
        <dbReference type="EMBL" id="SPC33214.1"/>
    </source>
</evidence>
<dbReference type="CDD" id="cd03424">
    <property type="entry name" value="NUDIX_ADPRase_Nudt5_UGPPase_Nudt14"/>
    <property type="match status" value="1"/>
</dbReference>
<comment type="cofactor">
    <cofactor evidence="1">
        <name>Mg(2+)</name>
        <dbReference type="ChEBI" id="CHEBI:18420"/>
    </cofactor>
</comment>
<dbReference type="KEGG" id="ncv:NCAV_0014"/>
<keyword evidence="2 4" id="KW-0378">Hydrolase</keyword>
<keyword evidence="5" id="KW-1185">Reference proteome</keyword>
<dbReference type="GeneID" id="41594120"/>
<dbReference type="GO" id="GO:0005829">
    <property type="term" value="C:cytosol"/>
    <property type="evidence" value="ECO:0007669"/>
    <property type="project" value="TreeGrafter"/>
</dbReference>
<reference evidence="5" key="1">
    <citation type="submission" date="2018-01" db="EMBL/GenBank/DDBJ databases">
        <authorList>
            <person name="Kerou L M."/>
        </authorList>
    </citation>
    <scope>NUCLEOTIDE SEQUENCE [LARGE SCALE GENOMIC DNA]</scope>
    <source>
        <strain evidence="5">SCU2</strain>
    </source>
</reference>
<organism evidence="4 5">
    <name type="scientific">Candidatus Nitrosocaldus cavascurensis</name>
    <dbReference type="NCBI Taxonomy" id="2058097"/>
    <lineage>
        <taxon>Archaea</taxon>
        <taxon>Nitrososphaerota</taxon>
        <taxon>Nitrososphaeria</taxon>
        <taxon>Candidatus Nitrosocaldales</taxon>
        <taxon>Candidatus Nitrosocaldaceae</taxon>
        <taxon>Candidatus Nitrosocaldus</taxon>
    </lineage>
</organism>
<proteinExistence type="predicted"/>
<dbReference type="PRINTS" id="PR00502">
    <property type="entry name" value="NUDIXFAMILY"/>
</dbReference>
<evidence type="ECO:0000256" key="1">
    <source>
        <dbReference type="ARBA" id="ARBA00001946"/>
    </source>
</evidence>
<dbReference type="SUPFAM" id="SSF55811">
    <property type="entry name" value="Nudix"/>
    <property type="match status" value="1"/>
</dbReference>
<evidence type="ECO:0000313" key="5">
    <source>
        <dbReference type="Proteomes" id="UP000236248"/>
    </source>
</evidence>
<dbReference type="InterPro" id="IPR000086">
    <property type="entry name" value="NUDIX_hydrolase_dom"/>
</dbReference>
<dbReference type="Proteomes" id="UP000236248">
    <property type="component" value="Chromosome NCAV"/>
</dbReference>
<dbReference type="GO" id="GO:0019693">
    <property type="term" value="P:ribose phosphate metabolic process"/>
    <property type="evidence" value="ECO:0007669"/>
    <property type="project" value="TreeGrafter"/>
</dbReference>
<dbReference type="RefSeq" id="WP_103286475.1">
    <property type="nucleotide sequence ID" value="NZ_LT981265.1"/>
</dbReference>
<dbReference type="Gene3D" id="3.90.79.10">
    <property type="entry name" value="Nucleoside Triphosphate Pyrophosphohydrolase"/>
    <property type="match status" value="1"/>
</dbReference>
<dbReference type="InterPro" id="IPR020476">
    <property type="entry name" value="Nudix_hydrolase"/>
</dbReference>
<dbReference type="PROSITE" id="PS51462">
    <property type="entry name" value="NUDIX"/>
    <property type="match status" value="1"/>
</dbReference>
<dbReference type="PANTHER" id="PTHR11839">
    <property type="entry name" value="UDP/ADP-SUGAR PYROPHOSPHATASE"/>
    <property type="match status" value="1"/>
</dbReference>